<feature type="domain" description="Flagellar basal-body/hook protein C-terminal" evidence="7">
    <location>
        <begin position="367"/>
        <end position="410"/>
    </location>
</feature>
<feature type="domain" description="Flagellar hook protein FlgE D2" evidence="8">
    <location>
        <begin position="159"/>
        <end position="292"/>
    </location>
</feature>
<evidence type="ECO:0000313" key="10">
    <source>
        <dbReference type="EMBL" id="WGM02723.1"/>
    </source>
</evidence>
<dbReference type="Gene3D" id="2.60.98.20">
    <property type="entry name" value="Flagellar hook protein FlgE"/>
    <property type="match status" value="1"/>
</dbReference>
<organism evidence="10 11">
    <name type="scientific">Arsenophonus nasoniae</name>
    <name type="common">son-killer infecting Nasonia vitripennis</name>
    <dbReference type="NCBI Taxonomy" id="638"/>
    <lineage>
        <taxon>Bacteria</taxon>
        <taxon>Pseudomonadati</taxon>
        <taxon>Pseudomonadota</taxon>
        <taxon>Gammaproteobacteria</taxon>
        <taxon>Enterobacterales</taxon>
        <taxon>Morganellaceae</taxon>
        <taxon>Arsenophonus</taxon>
    </lineage>
</organism>
<evidence type="ECO:0000313" key="11">
    <source>
        <dbReference type="Proteomes" id="UP001177595"/>
    </source>
</evidence>
<dbReference type="RefSeq" id="WP_280625897.1">
    <property type="nucleotide sequence ID" value="NZ_CP123504.1"/>
</dbReference>
<evidence type="ECO:0000256" key="4">
    <source>
        <dbReference type="ARBA" id="ARBA00023143"/>
    </source>
</evidence>
<dbReference type="InterPro" id="IPR037925">
    <property type="entry name" value="FlgE/F/G-like"/>
</dbReference>
<comment type="similarity">
    <text evidence="2 5">Belongs to the flagella basal body rod proteins family.</text>
</comment>
<keyword evidence="10" id="KW-0966">Cell projection</keyword>
<dbReference type="AlphaFoldDB" id="A0AA95KE98"/>
<dbReference type="GO" id="GO:0009424">
    <property type="term" value="C:bacterial-type flagellum hook"/>
    <property type="evidence" value="ECO:0007669"/>
    <property type="project" value="TreeGrafter"/>
</dbReference>
<keyword evidence="10" id="KW-0969">Cilium</keyword>
<dbReference type="InterPro" id="IPR010930">
    <property type="entry name" value="Flg_bb/hook_C_dom"/>
</dbReference>
<dbReference type="PANTHER" id="PTHR30435:SF1">
    <property type="entry name" value="FLAGELLAR HOOK PROTEIN FLGE"/>
    <property type="match status" value="1"/>
</dbReference>
<feature type="domain" description="Flagellar hook protein FlgE/F/G-like D1" evidence="9">
    <location>
        <begin position="76"/>
        <end position="146"/>
    </location>
</feature>
<dbReference type="Proteomes" id="UP001177595">
    <property type="component" value="Chromosome"/>
</dbReference>
<dbReference type="GO" id="GO:0071978">
    <property type="term" value="P:bacterial-type flagellum-dependent swarming motility"/>
    <property type="evidence" value="ECO:0007669"/>
    <property type="project" value="TreeGrafter"/>
</dbReference>
<gene>
    <name evidence="10" type="primary">flgE</name>
    <name evidence="10" type="ORF">QE210_06510</name>
</gene>
<feature type="domain" description="Flagellar basal body rod protein N-terminal" evidence="6">
    <location>
        <begin position="6"/>
        <end position="33"/>
    </location>
</feature>
<dbReference type="InterPro" id="IPR019776">
    <property type="entry name" value="Flagellar_basal_body_rod_CS"/>
</dbReference>
<dbReference type="NCBIfam" id="NF004238">
    <property type="entry name" value="PRK05682.1-1"/>
    <property type="match status" value="1"/>
</dbReference>
<dbReference type="Pfam" id="PF06429">
    <property type="entry name" value="Flg_bbr_C"/>
    <property type="match status" value="1"/>
</dbReference>
<accession>A0AA95KE98</accession>
<dbReference type="Pfam" id="PF00460">
    <property type="entry name" value="Flg_bb_rod"/>
    <property type="match status" value="1"/>
</dbReference>
<evidence type="ECO:0000256" key="1">
    <source>
        <dbReference type="ARBA" id="ARBA00004117"/>
    </source>
</evidence>
<dbReference type="InterPro" id="IPR037058">
    <property type="entry name" value="Falgellar_hook_FlgE_sf"/>
</dbReference>
<sequence length="411" mass="42922">MAFSQAISGLNVASSHLDVIGNNIANSATFGFKSASASFADVYAGSGIGLGVKLAGIQQNFNDGSITKTNRATDLAISGGGFFRLQDTNGDIFYSRNGQFGKDAKGQLVNPQGMVVTGYPVAMLNGVPTIQKGALPTPITIQTDMMNARATDDIRMTANLDSGQAAIAATGATVFNPTDNKTYSYSSSVTAFDSLGNERALNVYFAKRPGAAGAANTQWDIYVVDPSQAAPGAPSHTLSFNQNGQLTSAANFNFNLAAHNGGAASTINFNFADSRQQRLASSDISRLEKNGYQAGQFTGFSFEEDGSIRASYANGQQQLVGQVILANFANPGGLVAKGNNVWSETGSSGAPIIGTAGTGILGKLTANALEASNVDMGQELVTMILAQRNYQSNAQTIKTQDQMLQTLVNLR</sequence>
<evidence type="ECO:0000259" key="7">
    <source>
        <dbReference type="Pfam" id="PF06429"/>
    </source>
</evidence>
<dbReference type="InterPro" id="IPR001444">
    <property type="entry name" value="Flag_bb_rod_N"/>
</dbReference>
<proteinExistence type="inferred from homology"/>
<comment type="function">
    <text evidence="5">A flexible structure which links the flagellar filament to the drive apparatus in the basal body.</text>
</comment>
<dbReference type="NCBIfam" id="TIGR03506">
    <property type="entry name" value="FlgEFG_subfam"/>
    <property type="match status" value="1"/>
</dbReference>
<comment type="subcellular location">
    <subcellularLocation>
        <location evidence="1 5">Bacterial flagellum basal body</location>
    </subcellularLocation>
</comment>
<evidence type="ECO:0000256" key="2">
    <source>
        <dbReference type="ARBA" id="ARBA00009677"/>
    </source>
</evidence>
<evidence type="ECO:0000259" key="8">
    <source>
        <dbReference type="Pfam" id="PF07559"/>
    </source>
</evidence>
<evidence type="ECO:0000256" key="5">
    <source>
        <dbReference type="RuleBase" id="RU362116"/>
    </source>
</evidence>
<dbReference type="GO" id="GO:0005829">
    <property type="term" value="C:cytosol"/>
    <property type="evidence" value="ECO:0007669"/>
    <property type="project" value="TreeGrafter"/>
</dbReference>
<dbReference type="PROSITE" id="PS00588">
    <property type="entry name" value="FLAGELLA_BB_ROD"/>
    <property type="match status" value="1"/>
</dbReference>
<dbReference type="PANTHER" id="PTHR30435">
    <property type="entry name" value="FLAGELLAR PROTEIN"/>
    <property type="match status" value="1"/>
</dbReference>
<dbReference type="Pfam" id="PF22692">
    <property type="entry name" value="LlgE_F_G_D1"/>
    <property type="match status" value="1"/>
</dbReference>
<evidence type="ECO:0000259" key="6">
    <source>
        <dbReference type="Pfam" id="PF00460"/>
    </source>
</evidence>
<keyword evidence="4 5" id="KW-0975">Bacterial flagellum</keyword>
<name>A0AA95KE98_9GAMM</name>
<reference evidence="10" key="1">
    <citation type="submission" date="2023-04" db="EMBL/GenBank/DDBJ databases">
        <title>Genome dynamics across the evolutionary transition to endosymbiosis.</title>
        <authorList>
            <person name="Siozios S."/>
            <person name="Nadal-Jimenez P."/>
            <person name="Azagi T."/>
            <person name="Sprong H."/>
            <person name="Frost C.L."/>
            <person name="Parratt S.R."/>
            <person name="Taylor G."/>
            <person name="Brettell L."/>
            <person name="Lew K.C."/>
            <person name="Croft L."/>
            <person name="King K.C."/>
            <person name="Brockhurst M.A."/>
            <person name="Hypsa V."/>
            <person name="Novakova E."/>
            <person name="Darby A.C."/>
            <person name="Hurst G.D.D."/>
        </authorList>
    </citation>
    <scope>NUCLEOTIDE SEQUENCE</scope>
    <source>
        <strain evidence="10">APv</strain>
    </source>
</reference>
<dbReference type="InterPro" id="IPR053967">
    <property type="entry name" value="LlgE_F_G-like_D1"/>
</dbReference>
<dbReference type="Pfam" id="PF07559">
    <property type="entry name" value="FlgE_D2"/>
    <property type="match status" value="1"/>
</dbReference>
<evidence type="ECO:0000259" key="9">
    <source>
        <dbReference type="Pfam" id="PF22692"/>
    </source>
</evidence>
<dbReference type="InterPro" id="IPR011491">
    <property type="entry name" value="FlgE_D2"/>
</dbReference>
<keyword evidence="10" id="KW-0282">Flagellum</keyword>
<dbReference type="EMBL" id="CP123504">
    <property type="protein sequence ID" value="WGM02723.1"/>
    <property type="molecule type" value="Genomic_DNA"/>
</dbReference>
<evidence type="ECO:0000256" key="3">
    <source>
        <dbReference type="ARBA" id="ARBA00019015"/>
    </source>
</evidence>
<dbReference type="InterPro" id="IPR020013">
    <property type="entry name" value="Flagellar_FlgE/F/G"/>
</dbReference>
<dbReference type="SUPFAM" id="SSF117143">
    <property type="entry name" value="Flagellar hook protein flgE"/>
    <property type="match status" value="1"/>
</dbReference>
<protein>
    <recommendedName>
        <fullName evidence="3 5">Flagellar hook protein FlgE</fullName>
    </recommendedName>
</protein>
<dbReference type="GO" id="GO:0009425">
    <property type="term" value="C:bacterial-type flagellum basal body"/>
    <property type="evidence" value="ECO:0007669"/>
    <property type="project" value="UniProtKB-SubCell"/>
</dbReference>